<gene>
    <name evidence="5" type="ORF">J1C47_15280</name>
</gene>
<comment type="caution">
    <text evidence="5">The sequence shown here is derived from an EMBL/GenBank/DDBJ whole genome shotgun (WGS) entry which is preliminary data.</text>
</comment>
<keyword evidence="6" id="KW-1185">Reference proteome</keyword>
<evidence type="ECO:0000256" key="2">
    <source>
        <dbReference type="ARBA" id="ARBA00023125"/>
    </source>
</evidence>
<dbReference type="PROSITE" id="PS50949">
    <property type="entry name" value="HTH_GNTR"/>
    <property type="match status" value="1"/>
</dbReference>
<dbReference type="InterPro" id="IPR000524">
    <property type="entry name" value="Tscrpt_reg_HTH_GntR"/>
</dbReference>
<feature type="domain" description="HTH gntR-type" evidence="4">
    <location>
        <begin position="30"/>
        <end position="97"/>
    </location>
</feature>
<evidence type="ECO:0000256" key="3">
    <source>
        <dbReference type="ARBA" id="ARBA00023163"/>
    </source>
</evidence>
<evidence type="ECO:0000313" key="6">
    <source>
        <dbReference type="Proteomes" id="UP000664288"/>
    </source>
</evidence>
<evidence type="ECO:0000313" key="5">
    <source>
        <dbReference type="EMBL" id="MBO0905005.1"/>
    </source>
</evidence>
<proteinExistence type="predicted"/>
<dbReference type="Gene3D" id="1.10.10.10">
    <property type="entry name" value="Winged helix-like DNA-binding domain superfamily/Winged helix DNA-binding domain"/>
    <property type="match status" value="1"/>
</dbReference>
<keyword evidence="1" id="KW-0805">Transcription regulation</keyword>
<organism evidence="5 6">
    <name type="scientific">Jiella sonneratiae</name>
    <dbReference type="NCBI Taxonomy" id="2816856"/>
    <lineage>
        <taxon>Bacteria</taxon>
        <taxon>Pseudomonadati</taxon>
        <taxon>Pseudomonadota</taxon>
        <taxon>Alphaproteobacteria</taxon>
        <taxon>Hyphomicrobiales</taxon>
        <taxon>Aurantimonadaceae</taxon>
        <taxon>Jiella</taxon>
    </lineage>
</organism>
<dbReference type="RefSeq" id="WP_207351650.1">
    <property type="nucleotide sequence ID" value="NZ_JAFMPY010000017.1"/>
</dbReference>
<evidence type="ECO:0000256" key="1">
    <source>
        <dbReference type="ARBA" id="ARBA00023015"/>
    </source>
</evidence>
<evidence type="ECO:0000259" key="4">
    <source>
        <dbReference type="PROSITE" id="PS50949"/>
    </source>
</evidence>
<dbReference type="Pfam" id="PF07729">
    <property type="entry name" value="FCD"/>
    <property type="match status" value="1"/>
</dbReference>
<dbReference type="Gene3D" id="1.20.120.530">
    <property type="entry name" value="GntR ligand-binding domain-like"/>
    <property type="match status" value="1"/>
</dbReference>
<dbReference type="InterPro" id="IPR011711">
    <property type="entry name" value="GntR_C"/>
</dbReference>
<dbReference type="CDD" id="cd07377">
    <property type="entry name" value="WHTH_GntR"/>
    <property type="match status" value="1"/>
</dbReference>
<dbReference type="InterPro" id="IPR036388">
    <property type="entry name" value="WH-like_DNA-bd_sf"/>
</dbReference>
<sequence>MSEQSPNGVGDGAGVAVVAESGNNRGNPARTAGQRAYLAIRAGILGGTFPPGGFIEEGQACELTGVSRTPVREALTRLASEGFVEIHPRRGAMVRSLRGSELCDLHEVRWMIESHAIRRICEDRRRIPRRLYAICATREAAPADDLLTNVEINTEFHHGIVETVGNSVLTKAYEGLHASLSRASMLSLQLKFGDTDLIDVEHRELLDALSVHDAELALAILQRHLRPIPHLMAALP</sequence>
<dbReference type="Proteomes" id="UP000664288">
    <property type="component" value="Unassembled WGS sequence"/>
</dbReference>
<reference evidence="5 6" key="1">
    <citation type="submission" date="2021-03" db="EMBL/GenBank/DDBJ databases">
        <title>Whole genome sequence of Jiella sp. MQZ13P-4.</title>
        <authorList>
            <person name="Tuo L."/>
        </authorList>
    </citation>
    <scope>NUCLEOTIDE SEQUENCE [LARGE SCALE GENOMIC DNA]</scope>
    <source>
        <strain evidence="5 6">MQZ13P-4</strain>
    </source>
</reference>
<dbReference type="PANTHER" id="PTHR43537">
    <property type="entry name" value="TRANSCRIPTIONAL REGULATOR, GNTR FAMILY"/>
    <property type="match status" value="1"/>
</dbReference>
<dbReference type="EMBL" id="JAFMPY010000017">
    <property type="protein sequence ID" value="MBO0905005.1"/>
    <property type="molecule type" value="Genomic_DNA"/>
</dbReference>
<dbReference type="SUPFAM" id="SSF46785">
    <property type="entry name" value="Winged helix' DNA-binding domain"/>
    <property type="match status" value="1"/>
</dbReference>
<dbReference type="SUPFAM" id="SSF48008">
    <property type="entry name" value="GntR ligand-binding domain-like"/>
    <property type="match status" value="1"/>
</dbReference>
<dbReference type="InterPro" id="IPR008920">
    <property type="entry name" value="TF_FadR/GntR_C"/>
</dbReference>
<dbReference type="InterPro" id="IPR036390">
    <property type="entry name" value="WH_DNA-bd_sf"/>
</dbReference>
<accession>A0ABS3J768</accession>
<protein>
    <submittedName>
        <fullName evidence="5">GntR family transcriptional regulator</fullName>
    </submittedName>
</protein>
<dbReference type="PANTHER" id="PTHR43537:SF24">
    <property type="entry name" value="GLUCONATE OPERON TRANSCRIPTIONAL REPRESSOR"/>
    <property type="match status" value="1"/>
</dbReference>
<keyword evidence="3" id="KW-0804">Transcription</keyword>
<keyword evidence="2" id="KW-0238">DNA-binding</keyword>
<dbReference type="SMART" id="SM00895">
    <property type="entry name" value="FCD"/>
    <property type="match status" value="1"/>
</dbReference>
<dbReference type="SMART" id="SM00345">
    <property type="entry name" value="HTH_GNTR"/>
    <property type="match status" value="1"/>
</dbReference>
<name>A0ABS3J768_9HYPH</name>
<dbReference type="Pfam" id="PF00392">
    <property type="entry name" value="GntR"/>
    <property type="match status" value="1"/>
</dbReference>